<dbReference type="AlphaFoldDB" id="A0A0F9APL8"/>
<accession>A0A0F9APL8</accession>
<gene>
    <name evidence="2" type="ORF">LCGC14_2886560</name>
</gene>
<keyword evidence="1" id="KW-1133">Transmembrane helix</keyword>
<feature type="transmembrane region" description="Helical" evidence="1">
    <location>
        <begin position="108"/>
        <end position="127"/>
    </location>
</feature>
<feature type="transmembrane region" description="Helical" evidence="1">
    <location>
        <begin position="78"/>
        <end position="96"/>
    </location>
</feature>
<evidence type="ECO:0000256" key="1">
    <source>
        <dbReference type="SAM" id="Phobius"/>
    </source>
</evidence>
<organism evidence="2">
    <name type="scientific">marine sediment metagenome</name>
    <dbReference type="NCBI Taxonomy" id="412755"/>
    <lineage>
        <taxon>unclassified sequences</taxon>
        <taxon>metagenomes</taxon>
        <taxon>ecological metagenomes</taxon>
    </lineage>
</organism>
<evidence type="ECO:0000313" key="2">
    <source>
        <dbReference type="EMBL" id="KKK74161.1"/>
    </source>
</evidence>
<proteinExistence type="predicted"/>
<feature type="transmembrane region" description="Helical" evidence="1">
    <location>
        <begin position="139"/>
        <end position="159"/>
    </location>
</feature>
<feature type="transmembrane region" description="Helical" evidence="1">
    <location>
        <begin position="39"/>
        <end position="58"/>
    </location>
</feature>
<keyword evidence="1" id="KW-0812">Transmembrane</keyword>
<name>A0A0F9APL8_9ZZZZ</name>
<reference evidence="2" key="1">
    <citation type="journal article" date="2015" name="Nature">
        <title>Complex archaea that bridge the gap between prokaryotes and eukaryotes.</title>
        <authorList>
            <person name="Spang A."/>
            <person name="Saw J.H."/>
            <person name="Jorgensen S.L."/>
            <person name="Zaremba-Niedzwiedzka K."/>
            <person name="Martijn J."/>
            <person name="Lind A.E."/>
            <person name="van Eijk R."/>
            <person name="Schleper C."/>
            <person name="Guy L."/>
            <person name="Ettema T.J."/>
        </authorList>
    </citation>
    <scope>NUCLEOTIDE SEQUENCE</scope>
</reference>
<comment type="caution">
    <text evidence="2">The sequence shown here is derived from an EMBL/GenBank/DDBJ whole genome shotgun (WGS) entry which is preliminary data.</text>
</comment>
<keyword evidence="1" id="KW-0472">Membrane</keyword>
<sequence length="164" mass="18249">MIFYKKKSALKRGLFAKASLLGKQREELYMGNPAKRASLCFAAGCLGALANSWSVWYFGSKGIPSLFGVTIAPSFSLAWLYPRIVWGGLWGLLFLLPVMKNRFLSRGLLLSLGPTLVQLFIVFPMKAHKGVMGLTLGTLTPAFVFLYNVIWGLVAAIWLRWTDK</sequence>
<dbReference type="EMBL" id="LAZR01056452">
    <property type="protein sequence ID" value="KKK74161.1"/>
    <property type="molecule type" value="Genomic_DNA"/>
</dbReference>
<protein>
    <submittedName>
        <fullName evidence="2">Uncharacterized protein</fullName>
    </submittedName>
</protein>